<feature type="transmembrane region" description="Helical" evidence="1">
    <location>
        <begin position="154"/>
        <end position="178"/>
    </location>
</feature>
<organism evidence="2 3">
    <name type="scientific">Gordonia phosphorivorans</name>
    <dbReference type="NCBI Taxonomy" id="1056982"/>
    <lineage>
        <taxon>Bacteria</taxon>
        <taxon>Bacillati</taxon>
        <taxon>Actinomycetota</taxon>
        <taxon>Actinomycetes</taxon>
        <taxon>Mycobacteriales</taxon>
        <taxon>Gordoniaceae</taxon>
        <taxon>Gordonia</taxon>
    </lineage>
</organism>
<sequence>MTGGRTVAVPERPWQLVKASLLVALVALAGTVPVAIPPTRYPAAYWVLTGVAVAVVGLLLLYLVFWWDHFGTQTGRVIAVFGLVGTAGSAAAAVALGMPPSLTSHYPVISAGVLALVLLVFRGSPWLAWACFGGISVSVVLVARALGFTGWLGVAYPLALGTTFLVVTAAAVTLHGMLGELSALKWLHRDAASRTRSARAAASRRSARIERLSVDVGPLLSRVAQGRELTAQDLREARLLELGLRDGIRGAVLDTPEIGAVVRGARERGVGVTLLDDGGLAAFPEREAQTVLSSVTELVVGELAALPAGKMVVRVLPPGREPAALITVDAEDAPLRRWSVRSDGTTAPTTGG</sequence>
<feature type="transmembrane region" description="Helical" evidence="1">
    <location>
        <begin position="21"/>
        <end position="37"/>
    </location>
</feature>
<feature type="transmembrane region" description="Helical" evidence="1">
    <location>
        <begin position="126"/>
        <end position="148"/>
    </location>
</feature>
<dbReference type="RefSeq" id="WP_382361041.1">
    <property type="nucleotide sequence ID" value="NZ_JBHLWV010000012.1"/>
</dbReference>
<accession>A0ABV6H4Y2</accession>
<evidence type="ECO:0000313" key="3">
    <source>
        <dbReference type="Proteomes" id="UP001589783"/>
    </source>
</evidence>
<feature type="transmembrane region" description="Helical" evidence="1">
    <location>
        <begin position="43"/>
        <end position="65"/>
    </location>
</feature>
<name>A0ABV6H4Y2_9ACTN</name>
<evidence type="ECO:0000313" key="2">
    <source>
        <dbReference type="EMBL" id="MFC0313929.1"/>
    </source>
</evidence>
<gene>
    <name evidence="2" type="ORF">ACFFJD_03555</name>
</gene>
<proteinExistence type="predicted"/>
<keyword evidence="1" id="KW-0812">Transmembrane</keyword>
<dbReference type="EMBL" id="JBHLWV010000012">
    <property type="protein sequence ID" value="MFC0313929.1"/>
    <property type="molecule type" value="Genomic_DNA"/>
</dbReference>
<feature type="transmembrane region" description="Helical" evidence="1">
    <location>
        <begin position="77"/>
        <end position="98"/>
    </location>
</feature>
<evidence type="ECO:0000256" key="1">
    <source>
        <dbReference type="SAM" id="Phobius"/>
    </source>
</evidence>
<keyword evidence="1" id="KW-1133">Transmembrane helix</keyword>
<keyword evidence="1" id="KW-0472">Membrane</keyword>
<comment type="caution">
    <text evidence="2">The sequence shown here is derived from an EMBL/GenBank/DDBJ whole genome shotgun (WGS) entry which is preliminary data.</text>
</comment>
<reference evidence="2 3" key="1">
    <citation type="submission" date="2024-09" db="EMBL/GenBank/DDBJ databases">
        <authorList>
            <person name="Sun Q."/>
            <person name="Mori K."/>
        </authorList>
    </citation>
    <scope>NUCLEOTIDE SEQUENCE [LARGE SCALE GENOMIC DNA]</scope>
    <source>
        <strain evidence="2 3">CCM 7957</strain>
    </source>
</reference>
<keyword evidence="3" id="KW-1185">Reference proteome</keyword>
<protein>
    <submittedName>
        <fullName evidence="2">Uncharacterized protein</fullName>
    </submittedName>
</protein>
<dbReference type="Proteomes" id="UP001589783">
    <property type="component" value="Unassembled WGS sequence"/>
</dbReference>